<dbReference type="GO" id="GO:0003678">
    <property type="term" value="F:DNA helicase activity"/>
    <property type="evidence" value="ECO:0007669"/>
    <property type="project" value="InterPro"/>
</dbReference>
<organism evidence="4 5">
    <name type="scientific">Bacteroides salyersiae CL02T12C01</name>
    <dbReference type="NCBI Taxonomy" id="997887"/>
    <lineage>
        <taxon>Bacteria</taxon>
        <taxon>Pseudomonadati</taxon>
        <taxon>Bacteroidota</taxon>
        <taxon>Bacteroidia</taxon>
        <taxon>Bacteroidales</taxon>
        <taxon>Bacteroidaceae</taxon>
        <taxon>Bacteroides</taxon>
    </lineage>
</organism>
<dbReference type="InterPro" id="IPR029491">
    <property type="entry name" value="Helicase_HTH"/>
</dbReference>
<dbReference type="Gene3D" id="1.10.150.80">
    <property type="entry name" value="HRDC domain"/>
    <property type="match status" value="1"/>
</dbReference>
<dbReference type="SMART" id="SM00341">
    <property type="entry name" value="HRDC"/>
    <property type="match status" value="1"/>
</dbReference>
<dbReference type="Gene3D" id="3.40.50.300">
    <property type="entry name" value="P-loop containing nucleotide triphosphate hydrolases"/>
    <property type="match status" value="2"/>
</dbReference>
<dbReference type="PANTHER" id="PTHR47642">
    <property type="entry name" value="ATP-DEPENDENT DNA HELICASE"/>
    <property type="match status" value="1"/>
</dbReference>
<protein>
    <recommendedName>
        <fullName evidence="3">HRDC domain-containing protein</fullName>
    </recommendedName>
</protein>
<dbReference type="GO" id="GO:0000166">
    <property type="term" value="F:nucleotide binding"/>
    <property type="evidence" value="ECO:0007669"/>
    <property type="project" value="InterPro"/>
</dbReference>
<dbReference type="Pfam" id="PF00570">
    <property type="entry name" value="HRDC"/>
    <property type="match status" value="1"/>
</dbReference>
<dbReference type="InterPro" id="IPR002121">
    <property type="entry name" value="HRDC_dom"/>
</dbReference>
<reference evidence="4 5" key="1">
    <citation type="submission" date="2012-02" db="EMBL/GenBank/DDBJ databases">
        <title>The Genome Sequence of Bacteroides salyersiae CL02T12C01.</title>
        <authorList>
            <consortium name="The Broad Institute Genome Sequencing Platform"/>
            <person name="Earl A."/>
            <person name="Ward D."/>
            <person name="Feldgarden M."/>
            <person name="Gevers D."/>
            <person name="Zitomersky N.L."/>
            <person name="Coyne M.J."/>
            <person name="Comstock L.E."/>
            <person name="Young S.K."/>
            <person name="Zeng Q."/>
            <person name="Gargeya S."/>
            <person name="Fitzgerald M."/>
            <person name="Haas B."/>
            <person name="Abouelleil A."/>
            <person name="Alvarado L."/>
            <person name="Arachchi H.M."/>
            <person name="Berlin A."/>
            <person name="Chapman S.B."/>
            <person name="Gearin G."/>
            <person name="Goldberg J."/>
            <person name="Griggs A."/>
            <person name="Gujja S."/>
            <person name="Hansen M."/>
            <person name="Heiman D."/>
            <person name="Howarth C."/>
            <person name="Larimer J."/>
            <person name="Lui A."/>
            <person name="MacDonald P.J.P."/>
            <person name="McCowen C."/>
            <person name="Montmayeur A."/>
            <person name="Murphy C."/>
            <person name="Neiman D."/>
            <person name="Pearson M."/>
            <person name="Priest M."/>
            <person name="Roberts A."/>
            <person name="Saif S."/>
            <person name="Shea T."/>
            <person name="Sisk P."/>
            <person name="Stolte C."/>
            <person name="Sykes S."/>
            <person name="Wortman J."/>
            <person name="Nusbaum C."/>
            <person name="Birren B."/>
        </authorList>
    </citation>
    <scope>NUCLEOTIDE SEQUENCE [LARGE SCALE GENOMIC DNA]</scope>
    <source>
        <strain evidence="4 5">CL02T12C01</strain>
    </source>
</reference>
<evidence type="ECO:0000313" key="4">
    <source>
        <dbReference type="EMBL" id="EIY62141.1"/>
    </source>
</evidence>
<accession>I9T079</accession>
<dbReference type="InterPro" id="IPR010997">
    <property type="entry name" value="HRDC-like_sf"/>
</dbReference>
<feature type="compositionally biased region" description="Low complexity" evidence="1">
    <location>
        <begin position="645"/>
        <end position="657"/>
    </location>
</feature>
<dbReference type="GO" id="GO:0003676">
    <property type="term" value="F:nucleic acid binding"/>
    <property type="evidence" value="ECO:0007669"/>
    <property type="project" value="InterPro"/>
</dbReference>
<dbReference type="FunFam" id="3.40.50.300:FF:001498">
    <property type="entry name" value="ATP-dependent DNA helicase"/>
    <property type="match status" value="1"/>
</dbReference>
<evidence type="ECO:0000313" key="5">
    <source>
        <dbReference type="Proteomes" id="UP000005150"/>
    </source>
</evidence>
<dbReference type="SUPFAM" id="SSF52540">
    <property type="entry name" value="P-loop containing nucleoside triphosphate hydrolases"/>
    <property type="match status" value="2"/>
</dbReference>
<keyword evidence="5" id="KW-1185">Reference proteome</keyword>
<name>I9T079_9BACE</name>
<dbReference type="SUPFAM" id="SSF47819">
    <property type="entry name" value="HRDC-like"/>
    <property type="match status" value="1"/>
</dbReference>
<evidence type="ECO:0000259" key="3">
    <source>
        <dbReference type="PROSITE" id="PS50967"/>
    </source>
</evidence>
<dbReference type="InterPro" id="IPR027417">
    <property type="entry name" value="P-loop_NTPase"/>
</dbReference>
<keyword evidence="2" id="KW-1133">Transmembrane helix</keyword>
<dbReference type="InterPro" id="IPR044876">
    <property type="entry name" value="HRDC_dom_sf"/>
</dbReference>
<proteinExistence type="predicted"/>
<dbReference type="Pfam" id="PF14493">
    <property type="entry name" value="HTH_40"/>
    <property type="match status" value="1"/>
</dbReference>
<keyword evidence="2" id="KW-0472">Membrane</keyword>
<dbReference type="PANTHER" id="PTHR47642:SF7">
    <property type="entry name" value="ATP-DEPENDENT DNA HELICASE PIF1"/>
    <property type="match status" value="1"/>
</dbReference>
<dbReference type="InterPro" id="IPR003593">
    <property type="entry name" value="AAA+_ATPase"/>
</dbReference>
<dbReference type="InterPro" id="IPR051055">
    <property type="entry name" value="PIF1_helicase"/>
</dbReference>
<gene>
    <name evidence="4" type="ORF">HMPREF1071_02761</name>
</gene>
<dbReference type="SMART" id="SM00382">
    <property type="entry name" value="AAA"/>
    <property type="match status" value="1"/>
</dbReference>
<dbReference type="Proteomes" id="UP000005150">
    <property type="component" value="Unassembled WGS sequence"/>
</dbReference>
<dbReference type="Gene3D" id="1.10.10.1390">
    <property type="entry name" value="ATP-dependent DNA helicase RecQ"/>
    <property type="match status" value="1"/>
</dbReference>
<dbReference type="GO" id="GO:0000723">
    <property type="term" value="P:telomere maintenance"/>
    <property type="evidence" value="ECO:0007669"/>
    <property type="project" value="InterPro"/>
</dbReference>
<dbReference type="PROSITE" id="PS50967">
    <property type="entry name" value="HRDC"/>
    <property type="match status" value="1"/>
</dbReference>
<feature type="region of interest" description="Disordered" evidence="1">
    <location>
        <begin position="640"/>
        <end position="662"/>
    </location>
</feature>
<dbReference type="AlphaFoldDB" id="I9T079"/>
<dbReference type="PATRIC" id="fig|997887.3.peg.2867"/>
<keyword evidence="2" id="KW-0812">Transmembrane</keyword>
<dbReference type="InterPro" id="IPR010285">
    <property type="entry name" value="DNA_helicase_pif1-like_DEAD"/>
</dbReference>
<dbReference type="EMBL" id="AGXV01000032">
    <property type="protein sequence ID" value="EIY62141.1"/>
    <property type="molecule type" value="Genomic_DNA"/>
</dbReference>
<dbReference type="CDD" id="cd18809">
    <property type="entry name" value="SF1_C_RecD"/>
    <property type="match status" value="1"/>
</dbReference>
<feature type="transmembrane region" description="Helical" evidence="2">
    <location>
        <begin position="79"/>
        <end position="101"/>
    </location>
</feature>
<dbReference type="HOGENOM" id="CLU_001613_6_0_10"/>
<dbReference type="Pfam" id="PF05970">
    <property type="entry name" value="PIF1"/>
    <property type="match status" value="1"/>
</dbReference>
<sequence length="881" mass="100407">MKLIKRYKVKTTFWQNNHRFPYLWRKNKAIIDRMENNPDLQLAWQFIENTGTHLFLTGKAGTGKTTFLRELKAKSPKRMVVVAPTGIAAINAGGVTMHSFFQLPFAPYVPDTKFMSAQTFHKFGKEKINIIRSLDLLVIDEISMVRADLLDAIDAVLRQYRDRYKPFGGVQLLMIGDLQQLAPVVKEDDWQLLKPYYDTAFFFGSRALRETEYVTIELKHIYRQSDTAFVNLLNRIRENTADDSVLTELNKRYLPGFRPKEEEGYIRLTTHNYQAQQYNDRQLVALPGQAYSFRAKTEGTFPESAYPADEVLTVKKGAQIMFIKNDSSGEHRFYNGKIGLVTSVSKDGIMVRGNGDDESFLLETEEWTNSKYTLNPETKEITEEVEGRFRQYPIRLAWAITIHKSQGLTFERAIIDANASFAHGQVYVALSRCKSLEGLVLGSPLRKEAIISDDTIDEFTREVEALSPDKEKLNKLQHRYFYELLCEQFDFHSLERHFALVLRLLDEHLYRLYPKLLERYKEADELYKTKIVKVGDTFQLQYTELVNASGDYMHDDRLQQRLISGAHYFAGQLEEILSPLVAGTKIQTDNKELKKKFSEALAALQSALYIKKGTLLLTEKEGFTVPSYLKRKAVLTIEGSEKGDTGASKSRTSSSATKADRGEKIEVPTDILHPDLYKQLIAWRNTEAAKAGLPVYTVIQQKAILGIVNLLPRDIASLVRIPYFGKKGAEKYGDILLDMVNRYVTENKIHQPEMPEVPVKRAQKTKSSGTEVVADLAAKTPRIDTKEISYSMFRQGMDIEEIARKRELVTGTIAGHLEHYVRSGAIKVDQLVSREKVDKITRYLQENADARGITFIKAALGDEVSYADIRLVMAALQSAKI</sequence>
<feature type="domain" description="HRDC" evidence="3">
    <location>
        <begin position="670"/>
        <end position="750"/>
    </location>
</feature>
<evidence type="ECO:0000256" key="1">
    <source>
        <dbReference type="SAM" id="MobiDB-lite"/>
    </source>
</evidence>
<dbReference type="GO" id="GO:0006281">
    <property type="term" value="P:DNA repair"/>
    <property type="evidence" value="ECO:0007669"/>
    <property type="project" value="InterPro"/>
</dbReference>
<comment type="caution">
    <text evidence="4">The sequence shown here is derived from an EMBL/GenBank/DDBJ whole genome shotgun (WGS) entry which is preliminary data.</text>
</comment>
<evidence type="ECO:0000256" key="2">
    <source>
        <dbReference type="SAM" id="Phobius"/>
    </source>
</evidence>